<dbReference type="GO" id="GO:0016987">
    <property type="term" value="F:sigma factor activity"/>
    <property type="evidence" value="ECO:0007669"/>
    <property type="project" value="UniProtKB-KW"/>
</dbReference>
<dbReference type="EMBL" id="SMKA01000010">
    <property type="protein sequence ID" value="TDC34019.1"/>
    <property type="molecule type" value="Genomic_DNA"/>
</dbReference>
<evidence type="ECO:0000256" key="2">
    <source>
        <dbReference type="ARBA" id="ARBA00023015"/>
    </source>
</evidence>
<dbReference type="Pfam" id="PF08281">
    <property type="entry name" value="Sigma70_r4_2"/>
    <property type="match status" value="1"/>
</dbReference>
<evidence type="ECO:0000259" key="7">
    <source>
        <dbReference type="Pfam" id="PF08281"/>
    </source>
</evidence>
<dbReference type="OrthoDB" id="3777963at2"/>
<dbReference type="InterPro" id="IPR007627">
    <property type="entry name" value="RNA_pol_sigma70_r2"/>
</dbReference>
<dbReference type="InterPro" id="IPR013324">
    <property type="entry name" value="RNA_pol_sigma_r3/r4-like"/>
</dbReference>
<evidence type="ECO:0000313" key="9">
    <source>
        <dbReference type="Proteomes" id="UP000295075"/>
    </source>
</evidence>
<dbReference type="InterPro" id="IPR036388">
    <property type="entry name" value="WH-like_DNA-bd_sf"/>
</dbReference>
<dbReference type="PANTHER" id="PTHR43133:SF62">
    <property type="entry name" value="RNA POLYMERASE SIGMA FACTOR SIGZ"/>
    <property type="match status" value="1"/>
</dbReference>
<evidence type="ECO:0000256" key="3">
    <source>
        <dbReference type="ARBA" id="ARBA00023082"/>
    </source>
</evidence>
<evidence type="ECO:0000256" key="4">
    <source>
        <dbReference type="ARBA" id="ARBA00023163"/>
    </source>
</evidence>
<name>A0A4R4QFJ2_9ACTN</name>
<evidence type="ECO:0000259" key="6">
    <source>
        <dbReference type="Pfam" id="PF04542"/>
    </source>
</evidence>
<dbReference type="Gene3D" id="1.10.1740.10">
    <property type="match status" value="1"/>
</dbReference>
<feature type="domain" description="RNA polymerase sigma-70 region 2" evidence="6">
    <location>
        <begin position="75"/>
        <end position="142"/>
    </location>
</feature>
<dbReference type="InterPro" id="IPR013325">
    <property type="entry name" value="RNA_pol_sigma_r2"/>
</dbReference>
<feature type="region of interest" description="Disordered" evidence="5">
    <location>
        <begin position="1"/>
        <end position="22"/>
    </location>
</feature>
<comment type="caution">
    <text evidence="8">The sequence shown here is derived from an EMBL/GenBank/DDBJ whole genome shotgun (WGS) entry which is preliminary data.</text>
</comment>
<organism evidence="8 9">
    <name type="scientific">Kribbella albertanoniae</name>
    <dbReference type="NCBI Taxonomy" id="1266829"/>
    <lineage>
        <taxon>Bacteria</taxon>
        <taxon>Bacillati</taxon>
        <taxon>Actinomycetota</taxon>
        <taxon>Actinomycetes</taxon>
        <taxon>Propionibacteriales</taxon>
        <taxon>Kribbellaceae</taxon>
        <taxon>Kribbella</taxon>
    </lineage>
</organism>
<dbReference type="InterPro" id="IPR013249">
    <property type="entry name" value="RNA_pol_sigma70_r4_t2"/>
</dbReference>
<dbReference type="Proteomes" id="UP000295075">
    <property type="component" value="Unassembled WGS sequence"/>
</dbReference>
<evidence type="ECO:0000256" key="1">
    <source>
        <dbReference type="ARBA" id="ARBA00010641"/>
    </source>
</evidence>
<dbReference type="CDD" id="cd06171">
    <property type="entry name" value="Sigma70_r4"/>
    <property type="match status" value="1"/>
</dbReference>
<gene>
    <name evidence="8" type="ORF">E1261_04755</name>
</gene>
<keyword evidence="3" id="KW-0731">Sigma factor</keyword>
<accession>A0A4R4QFJ2</accession>
<dbReference type="GO" id="GO:0003677">
    <property type="term" value="F:DNA binding"/>
    <property type="evidence" value="ECO:0007669"/>
    <property type="project" value="InterPro"/>
</dbReference>
<dbReference type="AlphaFoldDB" id="A0A4R4QFJ2"/>
<evidence type="ECO:0000256" key="5">
    <source>
        <dbReference type="SAM" id="MobiDB-lite"/>
    </source>
</evidence>
<dbReference type="SUPFAM" id="SSF88659">
    <property type="entry name" value="Sigma3 and sigma4 domains of RNA polymerase sigma factors"/>
    <property type="match status" value="1"/>
</dbReference>
<keyword evidence="4" id="KW-0804">Transcription</keyword>
<proteinExistence type="inferred from homology"/>
<dbReference type="Gene3D" id="1.10.10.10">
    <property type="entry name" value="Winged helix-like DNA-binding domain superfamily/Winged helix DNA-binding domain"/>
    <property type="match status" value="1"/>
</dbReference>
<dbReference type="GO" id="GO:0006352">
    <property type="term" value="P:DNA-templated transcription initiation"/>
    <property type="evidence" value="ECO:0007669"/>
    <property type="project" value="InterPro"/>
</dbReference>
<feature type="domain" description="RNA polymerase sigma factor 70 region 4 type 2" evidence="7">
    <location>
        <begin position="173"/>
        <end position="224"/>
    </location>
</feature>
<dbReference type="InterPro" id="IPR039425">
    <property type="entry name" value="RNA_pol_sigma-70-like"/>
</dbReference>
<protein>
    <submittedName>
        <fullName evidence="8">Sigma-70 family RNA polymerase sigma factor</fullName>
    </submittedName>
</protein>
<comment type="similarity">
    <text evidence="1">Belongs to the sigma-70 factor family. ECF subfamily.</text>
</comment>
<sequence>MLKGAADRQPCMDSGLGSGRHGCPRWSWPRSSDEGSRCPVRAGSCFVRCVVPTTGDTSMLGERFHRGDQTALTDMYRLYAGPMFATAFSMLGDREYAADAVQRAFVQAWQGAAKFDPSRELKPWLYAITRRAAIDVYRREHRSAKNLSLDVSWEAEALQADNPSLEDAWQAWQVREALEKLHPDERRVLQLAYFDGYSQSEIAKVLDVALGTVKSRTARAQRRLKELLDHLRDSDPLDASS</sequence>
<dbReference type="SUPFAM" id="SSF88946">
    <property type="entry name" value="Sigma2 domain of RNA polymerase sigma factors"/>
    <property type="match status" value="1"/>
</dbReference>
<keyword evidence="2" id="KW-0805">Transcription regulation</keyword>
<dbReference type="NCBIfam" id="TIGR02937">
    <property type="entry name" value="sigma70-ECF"/>
    <property type="match status" value="1"/>
</dbReference>
<evidence type="ECO:0000313" key="8">
    <source>
        <dbReference type="EMBL" id="TDC34019.1"/>
    </source>
</evidence>
<keyword evidence="9" id="KW-1185">Reference proteome</keyword>
<dbReference type="PANTHER" id="PTHR43133">
    <property type="entry name" value="RNA POLYMERASE ECF-TYPE SIGMA FACTO"/>
    <property type="match status" value="1"/>
</dbReference>
<reference evidence="8 9" key="1">
    <citation type="submission" date="2019-03" db="EMBL/GenBank/DDBJ databases">
        <title>Draft genome sequences of novel Actinobacteria.</title>
        <authorList>
            <person name="Sahin N."/>
            <person name="Ay H."/>
            <person name="Saygin H."/>
        </authorList>
    </citation>
    <scope>NUCLEOTIDE SEQUENCE [LARGE SCALE GENOMIC DNA]</scope>
    <source>
        <strain evidence="8 9">JCM 30547</strain>
    </source>
</reference>
<dbReference type="Pfam" id="PF04542">
    <property type="entry name" value="Sigma70_r2"/>
    <property type="match status" value="1"/>
</dbReference>
<dbReference type="InterPro" id="IPR014284">
    <property type="entry name" value="RNA_pol_sigma-70_dom"/>
</dbReference>